<reference evidence="1" key="1">
    <citation type="submission" date="2019-08" db="EMBL/GenBank/DDBJ databases">
        <title>The improved chromosome-level genome for the pearl oyster Pinctada fucata martensii using PacBio sequencing and Hi-C.</title>
        <authorList>
            <person name="Zheng Z."/>
        </authorList>
    </citation>
    <scope>NUCLEOTIDE SEQUENCE</scope>
    <source>
        <strain evidence="1">ZZ-2019</strain>
        <tissue evidence="1">Adductor muscle</tissue>
    </source>
</reference>
<proteinExistence type="predicted"/>
<sequence>MSRSSYTYDAKIMRDNTTELCRTHAASQNQAMGACVAMVELPVGATVSVRPYSGSYVYGGKYTSFSGHLIN</sequence>
<evidence type="ECO:0000313" key="1">
    <source>
        <dbReference type="EMBL" id="KAK3108271.1"/>
    </source>
</evidence>
<dbReference type="Gene3D" id="2.60.120.40">
    <property type="match status" value="1"/>
</dbReference>
<dbReference type="Proteomes" id="UP001186944">
    <property type="component" value="Unassembled WGS sequence"/>
</dbReference>
<gene>
    <name evidence="1" type="ORF">FSP39_004617</name>
</gene>
<dbReference type="PROSITE" id="PS51257">
    <property type="entry name" value="PROKAR_LIPOPROTEIN"/>
    <property type="match status" value="1"/>
</dbReference>
<dbReference type="EMBL" id="VSWD01000001">
    <property type="protein sequence ID" value="KAK3108271.1"/>
    <property type="molecule type" value="Genomic_DNA"/>
</dbReference>
<keyword evidence="2" id="KW-1185">Reference proteome</keyword>
<dbReference type="SUPFAM" id="SSF49842">
    <property type="entry name" value="TNF-like"/>
    <property type="match status" value="1"/>
</dbReference>
<organism evidence="1 2">
    <name type="scientific">Pinctada imbricata</name>
    <name type="common">Atlantic pearl-oyster</name>
    <name type="synonym">Pinctada martensii</name>
    <dbReference type="NCBI Taxonomy" id="66713"/>
    <lineage>
        <taxon>Eukaryota</taxon>
        <taxon>Metazoa</taxon>
        <taxon>Spiralia</taxon>
        <taxon>Lophotrochozoa</taxon>
        <taxon>Mollusca</taxon>
        <taxon>Bivalvia</taxon>
        <taxon>Autobranchia</taxon>
        <taxon>Pteriomorphia</taxon>
        <taxon>Pterioida</taxon>
        <taxon>Pterioidea</taxon>
        <taxon>Pteriidae</taxon>
        <taxon>Pinctada</taxon>
    </lineage>
</organism>
<dbReference type="AlphaFoldDB" id="A0AA88YLQ0"/>
<evidence type="ECO:0000313" key="2">
    <source>
        <dbReference type="Proteomes" id="UP001186944"/>
    </source>
</evidence>
<name>A0AA88YLQ0_PINIB</name>
<protein>
    <submittedName>
        <fullName evidence="1">Uncharacterized protein</fullName>
    </submittedName>
</protein>
<comment type="caution">
    <text evidence="1">The sequence shown here is derived from an EMBL/GenBank/DDBJ whole genome shotgun (WGS) entry which is preliminary data.</text>
</comment>
<dbReference type="InterPro" id="IPR008983">
    <property type="entry name" value="Tumour_necrosis_fac-like_dom"/>
</dbReference>
<accession>A0AA88YLQ0</accession>